<feature type="signal peptide" evidence="1">
    <location>
        <begin position="1"/>
        <end position="25"/>
    </location>
</feature>
<evidence type="ECO:0000313" key="3">
    <source>
        <dbReference type="Proteomes" id="UP000309138"/>
    </source>
</evidence>
<dbReference type="Proteomes" id="UP000309138">
    <property type="component" value="Unassembled WGS sequence"/>
</dbReference>
<sequence length="123" mass="13562">MGGTMKAFLIGSAAVLTMLAAPASAQDEVLTVNNRTGYTISEIYIAPTTTDEWEEDIMGDDVLPSGRSVDIDFSRSEETCVWDMKAVYDDDTNAVWRKINLCEISAISLFYNENTGVTSARYE</sequence>
<gene>
    <name evidence="2" type="ORF">FBR43_06885</name>
</gene>
<evidence type="ECO:0008006" key="4">
    <source>
        <dbReference type="Google" id="ProtNLM"/>
    </source>
</evidence>
<reference evidence="2 3" key="1">
    <citation type="submission" date="2019-04" db="EMBL/GenBank/DDBJ databases">
        <authorList>
            <person name="Yang Y."/>
            <person name="Wei D."/>
        </authorList>
    </citation>
    <scope>NUCLEOTIDE SEQUENCE [LARGE SCALE GENOMIC DNA]</scope>
    <source>
        <strain evidence="2 3">L-1-4w-11</strain>
    </source>
</reference>
<proteinExistence type="predicted"/>
<evidence type="ECO:0000313" key="2">
    <source>
        <dbReference type="EMBL" id="TKD50518.1"/>
    </source>
</evidence>
<keyword evidence="3" id="KW-1185">Reference proteome</keyword>
<accession>A0A4V5PUJ7</accession>
<protein>
    <recommendedName>
        <fullName evidence="4">Argininosuccinate lyase</fullName>
    </recommendedName>
</protein>
<evidence type="ECO:0000256" key="1">
    <source>
        <dbReference type="SAM" id="SignalP"/>
    </source>
</evidence>
<feature type="chain" id="PRO_5020529937" description="Argininosuccinate lyase" evidence="1">
    <location>
        <begin position="26"/>
        <end position="123"/>
    </location>
</feature>
<dbReference type="OrthoDB" id="4736977at2"/>
<comment type="caution">
    <text evidence="2">The sequence shown here is derived from an EMBL/GenBank/DDBJ whole genome shotgun (WGS) entry which is preliminary data.</text>
</comment>
<organism evidence="2 3">
    <name type="scientific">Sphingomonas baiyangensis</name>
    <dbReference type="NCBI Taxonomy" id="2572576"/>
    <lineage>
        <taxon>Bacteria</taxon>
        <taxon>Pseudomonadati</taxon>
        <taxon>Pseudomonadota</taxon>
        <taxon>Alphaproteobacteria</taxon>
        <taxon>Sphingomonadales</taxon>
        <taxon>Sphingomonadaceae</taxon>
        <taxon>Sphingomonas</taxon>
    </lineage>
</organism>
<keyword evidence="1" id="KW-0732">Signal</keyword>
<dbReference type="EMBL" id="SWKR01000002">
    <property type="protein sequence ID" value="TKD50518.1"/>
    <property type="molecule type" value="Genomic_DNA"/>
</dbReference>
<name>A0A4V5PUJ7_9SPHN</name>
<dbReference type="AlphaFoldDB" id="A0A4V5PUJ7"/>